<feature type="transmembrane region" description="Helical" evidence="13">
    <location>
        <begin position="496"/>
        <end position="515"/>
    </location>
</feature>
<dbReference type="Proteomes" id="UP000317835">
    <property type="component" value="Chromosome"/>
</dbReference>
<dbReference type="InterPro" id="IPR028053">
    <property type="entry name" value="Membr_insert_YidC_N"/>
</dbReference>
<comment type="similarity">
    <text evidence="2 13">Belongs to the OXA1/ALB3/YidC family. Type 1 subfamily.</text>
</comment>
<dbReference type="Gene3D" id="2.70.98.90">
    <property type="match status" value="1"/>
</dbReference>
<evidence type="ECO:0000256" key="12">
    <source>
        <dbReference type="ARBA" id="ARBA00033342"/>
    </source>
</evidence>
<dbReference type="Pfam" id="PF02096">
    <property type="entry name" value="60KD_IMP"/>
    <property type="match status" value="1"/>
</dbReference>
<feature type="transmembrane region" description="Helical" evidence="13">
    <location>
        <begin position="624"/>
        <end position="644"/>
    </location>
</feature>
<evidence type="ECO:0000256" key="2">
    <source>
        <dbReference type="ARBA" id="ARBA00010527"/>
    </source>
</evidence>
<evidence type="ECO:0000259" key="15">
    <source>
        <dbReference type="Pfam" id="PF02096"/>
    </source>
</evidence>
<evidence type="ECO:0000256" key="1">
    <source>
        <dbReference type="ARBA" id="ARBA00004429"/>
    </source>
</evidence>
<feature type="region of interest" description="Disordered" evidence="14">
    <location>
        <begin position="36"/>
        <end position="115"/>
    </location>
</feature>
<keyword evidence="9 13" id="KW-0472">Membrane</keyword>
<dbReference type="EMBL" id="CP036426">
    <property type="protein sequence ID" value="QDV34068.1"/>
    <property type="molecule type" value="Genomic_DNA"/>
</dbReference>
<dbReference type="RefSeq" id="WP_145268694.1">
    <property type="nucleotide sequence ID" value="NZ_CP036426.1"/>
</dbReference>
<evidence type="ECO:0000256" key="14">
    <source>
        <dbReference type="SAM" id="MobiDB-lite"/>
    </source>
</evidence>
<keyword evidence="4 13" id="KW-0813">Transport</keyword>
<feature type="compositionally biased region" description="Basic residues" evidence="14">
    <location>
        <begin position="783"/>
        <end position="794"/>
    </location>
</feature>
<proteinExistence type="inferred from homology"/>
<dbReference type="InterPro" id="IPR019998">
    <property type="entry name" value="Membr_insert_YidC"/>
</dbReference>
<dbReference type="AlphaFoldDB" id="A0A518GZP9"/>
<feature type="transmembrane region" description="Helical" evidence="13">
    <location>
        <begin position="572"/>
        <end position="592"/>
    </location>
</feature>
<dbReference type="InterPro" id="IPR001708">
    <property type="entry name" value="YidC/ALB3/OXA1/COX18"/>
</dbReference>
<evidence type="ECO:0000313" key="18">
    <source>
        <dbReference type="Proteomes" id="UP000317835"/>
    </source>
</evidence>
<feature type="domain" description="Membrane insertase YidC N-terminal" evidence="16">
    <location>
        <begin position="260"/>
        <end position="430"/>
    </location>
</feature>
<sequence length="794" mass="86473">MSTEPPPSQDPKRLFLFMVLSLALITGTNFLLSRFGLLPEPEPEPPQDARARQVAQAGEEPGAADEDQDPDADAPAAEDGPEDQAGEVAEADADPADPAEGSGTAPEPEGPSVALADPDRLVLGSIEDQGPGGYHLQVHASQGGASLVRVRSSRHSAEFEGIKPEQRRPMTLVQSVAPGHRPLALQALGEDEEGLLRPVGDLDRRPWQVVVGETPLDDLDEEARAQADPVEVLRDAQGDEVGQRIRFRATLDEPADLPPVEITKTFTLRKGADAVELDLDFRLPGGADEPRDLVYRLDGPSGIPIEGEWYTHTFRNAYFGKGGEGEAPEVWTYSSLDVAKDQDEYVNTERPTAFAGVENQYFATFLKPEAPTKQVAEAVMAVVDADERDLKKADVAVDLISEPVAVEPGPGATHSYALFAGPKTDEALTPYGAEGLAIYRQVGRVPIIGWLFDILWAIVDPIVALISVYAIGPLLAGIYGLTARVSGWFGGTRGSYGVAIILLTVVVRLVLFPLSRKQAASAKKMQELQPQMMELRKKYGSDDPDPQKRQEAQQRVAQETFALYRKHGVNPLGGCLPVFVQIPIFMTLWRVLNVSVSLRQAPFLWIENLAAPDMLVKLPFTLPLLGPYFNLLPLGVIGLFLLQMKLFTPPATSPEQEAQQRIMKFMMVFMMLMFYRVPAGLALYFITSSMWAIGERLLLPKVSPSSPPVGGDDGGNGKGRGPSDPDSGPNGGGPGGGWLSRKLDALMKEAAKANETTYRREDLDRPRRDLDRGAEREGDRDRPGKRKSKPGKRR</sequence>
<dbReference type="NCBIfam" id="TIGR03592">
    <property type="entry name" value="yidC_oxa1_cterm"/>
    <property type="match status" value="1"/>
</dbReference>
<keyword evidence="10 13" id="KW-0143">Chaperone</keyword>
<evidence type="ECO:0000256" key="5">
    <source>
        <dbReference type="ARBA" id="ARBA00022475"/>
    </source>
</evidence>
<evidence type="ECO:0000256" key="10">
    <source>
        <dbReference type="ARBA" id="ARBA00023186"/>
    </source>
</evidence>
<dbReference type="InterPro" id="IPR028055">
    <property type="entry name" value="YidC/Oxa/ALB_C"/>
</dbReference>
<feature type="compositionally biased region" description="Gly residues" evidence="14">
    <location>
        <begin position="711"/>
        <end position="720"/>
    </location>
</feature>
<name>A0A518GZP9_9BACT</name>
<dbReference type="OrthoDB" id="9780552at2"/>
<comment type="subunit">
    <text evidence="13">Interacts with the Sec translocase complex via SecD. Specifically interacts with transmembrane segments of nascent integral membrane proteins during membrane integration.</text>
</comment>
<dbReference type="PANTHER" id="PTHR12428:SF65">
    <property type="entry name" value="CYTOCHROME C OXIDASE ASSEMBLY PROTEIN COX18, MITOCHONDRIAL"/>
    <property type="match status" value="1"/>
</dbReference>
<dbReference type="HAMAP" id="MF_01810">
    <property type="entry name" value="YidC_type1"/>
    <property type="match status" value="1"/>
</dbReference>
<dbReference type="GO" id="GO:0032977">
    <property type="term" value="F:membrane insertase activity"/>
    <property type="evidence" value="ECO:0007669"/>
    <property type="project" value="InterPro"/>
</dbReference>
<feature type="domain" description="Membrane insertase YidC/Oxa/ALB C-terminal" evidence="15">
    <location>
        <begin position="496"/>
        <end position="698"/>
    </location>
</feature>
<dbReference type="GO" id="GO:0015031">
    <property type="term" value="P:protein transport"/>
    <property type="evidence" value="ECO:0007669"/>
    <property type="project" value="UniProtKB-KW"/>
</dbReference>
<dbReference type="GO" id="GO:0005886">
    <property type="term" value="C:plasma membrane"/>
    <property type="evidence" value="ECO:0007669"/>
    <property type="project" value="UniProtKB-SubCell"/>
</dbReference>
<feature type="compositionally biased region" description="Acidic residues" evidence="14">
    <location>
        <begin position="62"/>
        <end position="72"/>
    </location>
</feature>
<keyword evidence="6 13" id="KW-0812">Transmembrane</keyword>
<evidence type="ECO:0000256" key="11">
    <source>
        <dbReference type="ARBA" id="ARBA00033245"/>
    </source>
</evidence>
<comment type="function">
    <text evidence="13">Required for the insertion and/or proper folding and/or complex formation of integral membrane proteins into the membrane. Involved in integration of membrane proteins that insert both dependently and independently of the Sec translocase complex, as well as at least some lipoproteins. Aids folding of multispanning membrane proteins.</text>
</comment>
<evidence type="ECO:0000256" key="3">
    <source>
        <dbReference type="ARBA" id="ARBA00015325"/>
    </source>
</evidence>
<evidence type="ECO:0000259" key="16">
    <source>
        <dbReference type="Pfam" id="PF14849"/>
    </source>
</evidence>
<evidence type="ECO:0000256" key="4">
    <source>
        <dbReference type="ARBA" id="ARBA00022448"/>
    </source>
</evidence>
<feature type="transmembrane region" description="Helical" evidence="13">
    <location>
        <begin position="14"/>
        <end position="32"/>
    </location>
</feature>
<accession>A0A518GZP9</accession>
<evidence type="ECO:0000256" key="9">
    <source>
        <dbReference type="ARBA" id="ARBA00023136"/>
    </source>
</evidence>
<reference evidence="17 18" key="1">
    <citation type="submission" date="2019-02" db="EMBL/GenBank/DDBJ databases">
        <title>Deep-cultivation of Planctomycetes and their phenomic and genomic characterization uncovers novel biology.</title>
        <authorList>
            <person name="Wiegand S."/>
            <person name="Jogler M."/>
            <person name="Boedeker C."/>
            <person name="Pinto D."/>
            <person name="Vollmers J."/>
            <person name="Rivas-Marin E."/>
            <person name="Kohn T."/>
            <person name="Peeters S.H."/>
            <person name="Heuer A."/>
            <person name="Rast P."/>
            <person name="Oberbeckmann S."/>
            <person name="Bunk B."/>
            <person name="Jeske O."/>
            <person name="Meyerdierks A."/>
            <person name="Storesund J.E."/>
            <person name="Kallscheuer N."/>
            <person name="Luecker S."/>
            <person name="Lage O.M."/>
            <person name="Pohl T."/>
            <person name="Merkel B.J."/>
            <person name="Hornburger P."/>
            <person name="Mueller R.-W."/>
            <person name="Bruemmer F."/>
            <person name="Labrenz M."/>
            <person name="Spormann A.M."/>
            <person name="Op den Camp H."/>
            <person name="Overmann J."/>
            <person name="Amann R."/>
            <person name="Jetten M.S.M."/>
            <person name="Mascher T."/>
            <person name="Medema M.H."/>
            <person name="Devos D.P."/>
            <person name="Kaster A.-K."/>
            <person name="Ovreas L."/>
            <person name="Rohde M."/>
            <person name="Galperin M.Y."/>
            <person name="Jogler C."/>
        </authorList>
    </citation>
    <scope>NUCLEOTIDE SEQUENCE [LARGE SCALE GENOMIC DNA]</scope>
    <source>
        <strain evidence="17 18">ElP</strain>
    </source>
</reference>
<dbReference type="Pfam" id="PF14849">
    <property type="entry name" value="YidC_periplas"/>
    <property type="match status" value="1"/>
</dbReference>
<feature type="transmembrane region" description="Helical" evidence="13">
    <location>
        <begin position="450"/>
        <end position="476"/>
    </location>
</feature>
<keyword evidence="8 13" id="KW-1133">Transmembrane helix</keyword>
<dbReference type="GO" id="GO:0051205">
    <property type="term" value="P:protein insertion into membrane"/>
    <property type="evidence" value="ECO:0007669"/>
    <property type="project" value="TreeGrafter"/>
</dbReference>
<dbReference type="CDD" id="cd20070">
    <property type="entry name" value="5TM_YidC_Alb3"/>
    <property type="match status" value="1"/>
</dbReference>
<feature type="transmembrane region" description="Helical" evidence="13">
    <location>
        <begin position="665"/>
        <end position="686"/>
    </location>
</feature>
<dbReference type="InterPro" id="IPR047196">
    <property type="entry name" value="YidC_ALB_C"/>
</dbReference>
<evidence type="ECO:0000256" key="7">
    <source>
        <dbReference type="ARBA" id="ARBA00022927"/>
    </source>
</evidence>
<evidence type="ECO:0000256" key="8">
    <source>
        <dbReference type="ARBA" id="ARBA00022989"/>
    </source>
</evidence>
<feature type="compositionally biased region" description="Acidic residues" evidence="14">
    <location>
        <begin position="79"/>
        <end position="97"/>
    </location>
</feature>
<feature type="region of interest" description="Disordered" evidence="14">
    <location>
        <begin position="703"/>
        <end position="794"/>
    </location>
</feature>
<protein>
    <recommendedName>
        <fullName evidence="3 13">Membrane protein insertase YidC</fullName>
    </recommendedName>
    <alternativeName>
        <fullName evidence="12 13">Foldase YidC</fullName>
    </alternativeName>
    <alternativeName>
        <fullName evidence="11 13">Membrane integrase YidC</fullName>
    </alternativeName>
    <alternativeName>
        <fullName evidence="13">Membrane protein YidC</fullName>
    </alternativeName>
</protein>
<comment type="subcellular location">
    <subcellularLocation>
        <location evidence="1">Cell inner membrane</location>
        <topology evidence="1">Multi-pass membrane protein</topology>
    </subcellularLocation>
    <subcellularLocation>
        <location evidence="13">Cell membrane</location>
        <topology evidence="13">Multi-pass membrane protein</topology>
    </subcellularLocation>
</comment>
<dbReference type="KEGG" id="tpla:ElP_19500"/>
<organism evidence="17 18">
    <name type="scientific">Tautonia plasticadhaerens</name>
    <dbReference type="NCBI Taxonomy" id="2527974"/>
    <lineage>
        <taxon>Bacteria</taxon>
        <taxon>Pseudomonadati</taxon>
        <taxon>Planctomycetota</taxon>
        <taxon>Planctomycetia</taxon>
        <taxon>Isosphaerales</taxon>
        <taxon>Isosphaeraceae</taxon>
        <taxon>Tautonia</taxon>
    </lineage>
</organism>
<dbReference type="PANTHER" id="PTHR12428">
    <property type="entry name" value="OXA1"/>
    <property type="match status" value="1"/>
</dbReference>
<dbReference type="InterPro" id="IPR038221">
    <property type="entry name" value="YidC_periplasmic_sf"/>
</dbReference>
<keyword evidence="5 13" id="KW-1003">Cell membrane</keyword>
<evidence type="ECO:0000256" key="6">
    <source>
        <dbReference type="ARBA" id="ARBA00022692"/>
    </source>
</evidence>
<keyword evidence="7 13" id="KW-0653">Protein transport</keyword>
<gene>
    <name evidence="13 17" type="primary">yidC</name>
    <name evidence="17" type="ORF">ElP_19500</name>
</gene>
<evidence type="ECO:0000256" key="13">
    <source>
        <dbReference type="HAMAP-Rule" id="MF_01810"/>
    </source>
</evidence>
<evidence type="ECO:0000313" key="17">
    <source>
        <dbReference type="EMBL" id="QDV34068.1"/>
    </source>
</evidence>
<keyword evidence="18" id="KW-1185">Reference proteome</keyword>
<feature type="compositionally biased region" description="Basic and acidic residues" evidence="14">
    <location>
        <begin position="741"/>
        <end position="782"/>
    </location>
</feature>
<feature type="compositionally biased region" description="Gly residues" evidence="14">
    <location>
        <begin position="729"/>
        <end position="738"/>
    </location>
</feature>